<dbReference type="InterPro" id="IPR027806">
    <property type="entry name" value="HARBI1_dom"/>
</dbReference>
<evidence type="ECO:0000313" key="10">
    <source>
        <dbReference type="RefSeq" id="XP_065658228.1"/>
    </source>
</evidence>
<gene>
    <name evidence="10" type="primary">LOC136082734</name>
</gene>
<evidence type="ECO:0000256" key="3">
    <source>
        <dbReference type="ARBA" id="ARBA00006958"/>
    </source>
</evidence>
<name>A0ABM4C9C1_HYDVU</name>
<dbReference type="Pfam" id="PF13359">
    <property type="entry name" value="DDE_Tnp_4"/>
    <property type="match status" value="1"/>
</dbReference>
<evidence type="ECO:0000256" key="4">
    <source>
        <dbReference type="ARBA" id="ARBA00022722"/>
    </source>
</evidence>
<accession>A0ABM4C9C1</accession>
<comment type="cofactor">
    <cofactor evidence="1">
        <name>a divalent metal cation</name>
        <dbReference type="ChEBI" id="CHEBI:60240"/>
    </cofactor>
</comment>
<evidence type="ECO:0000256" key="2">
    <source>
        <dbReference type="ARBA" id="ARBA00004123"/>
    </source>
</evidence>
<keyword evidence="9" id="KW-1185">Reference proteome</keyword>
<protein>
    <submittedName>
        <fullName evidence="10">Uncharacterized protein LOC136082734</fullName>
    </submittedName>
</protein>
<organism evidence="9 10">
    <name type="scientific">Hydra vulgaris</name>
    <name type="common">Hydra</name>
    <name type="synonym">Hydra attenuata</name>
    <dbReference type="NCBI Taxonomy" id="6087"/>
    <lineage>
        <taxon>Eukaryota</taxon>
        <taxon>Metazoa</taxon>
        <taxon>Cnidaria</taxon>
        <taxon>Hydrozoa</taxon>
        <taxon>Hydroidolina</taxon>
        <taxon>Anthoathecata</taxon>
        <taxon>Aplanulata</taxon>
        <taxon>Hydridae</taxon>
        <taxon>Hydra</taxon>
    </lineage>
</organism>
<sequence>MRDYISAPQRFCVTMHPQSSEKEWEQIATEFENKWNFPHCLGAIDGKHVVIQAPACSGSSFYNYKKTHSIVLLAVCNPKYQFSLIDIGNSGRQSDGSVYTNSRLSYAIENGRLGIPQACKVRDAEIILSYVFVGDNAFALKPHMMKPYPSSNLSYKQRIFNYRLLRARRTVENAFGIAASRFRIIRRPIIASIKKVVLITKVVAALHNFLLSKRKESLNYDYCRNTYIDQDGKK</sequence>
<evidence type="ECO:0000313" key="9">
    <source>
        <dbReference type="Proteomes" id="UP001652625"/>
    </source>
</evidence>
<keyword evidence="4" id="KW-0540">Nuclease</keyword>
<keyword evidence="7" id="KW-0539">Nucleus</keyword>
<comment type="similarity">
    <text evidence="3">Belongs to the HARBI1 family.</text>
</comment>
<dbReference type="RefSeq" id="XP_065658228.1">
    <property type="nucleotide sequence ID" value="XM_065802156.1"/>
</dbReference>
<keyword evidence="5" id="KW-0479">Metal-binding</keyword>
<proteinExistence type="inferred from homology"/>
<dbReference type="Proteomes" id="UP001652625">
    <property type="component" value="Chromosome 07"/>
</dbReference>
<keyword evidence="6" id="KW-0378">Hydrolase</keyword>
<dbReference type="PANTHER" id="PTHR22930">
    <property type="match status" value="1"/>
</dbReference>
<evidence type="ECO:0000256" key="5">
    <source>
        <dbReference type="ARBA" id="ARBA00022723"/>
    </source>
</evidence>
<dbReference type="PANTHER" id="PTHR22930:SF269">
    <property type="entry name" value="NUCLEASE HARBI1-LIKE PROTEIN"/>
    <property type="match status" value="1"/>
</dbReference>
<reference evidence="10" key="1">
    <citation type="submission" date="2025-08" db="UniProtKB">
        <authorList>
            <consortium name="RefSeq"/>
        </authorList>
    </citation>
    <scope>IDENTIFICATION</scope>
</reference>
<dbReference type="GeneID" id="136082734"/>
<evidence type="ECO:0000256" key="7">
    <source>
        <dbReference type="ARBA" id="ARBA00023242"/>
    </source>
</evidence>
<feature type="domain" description="DDE Tnp4" evidence="8">
    <location>
        <begin position="44"/>
        <end position="208"/>
    </location>
</feature>
<dbReference type="InterPro" id="IPR045249">
    <property type="entry name" value="HARBI1-like"/>
</dbReference>
<comment type="subcellular location">
    <subcellularLocation>
        <location evidence="2">Nucleus</location>
    </subcellularLocation>
</comment>
<evidence type="ECO:0000256" key="1">
    <source>
        <dbReference type="ARBA" id="ARBA00001968"/>
    </source>
</evidence>
<evidence type="ECO:0000259" key="8">
    <source>
        <dbReference type="Pfam" id="PF13359"/>
    </source>
</evidence>
<evidence type="ECO:0000256" key="6">
    <source>
        <dbReference type="ARBA" id="ARBA00022801"/>
    </source>
</evidence>